<accession>A0ABN7UEW6</accession>
<dbReference type="EMBL" id="CAJVQB010002014">
    <property type="protein sequence ID" value="CAG8558953.1"/>
    <property type="molecule type" value="Genomic_DNA"/>
</dbReference>
<dbReference type="Proteomes" id="UP000789901">
    <property type="component" value="Unassembled WGS sequence"/>
</dbReference>
<sequence length="84" mass="9746">AQRDDSTDLSKIDTLKELNSKLIATIDELKKENASLRDKNTDLSTKIMELEWNAKESSENEKRSQIENSELKGRITRLYLYSIQ</sequence>
<protein>
    <submittedName>
        <fullName evidence="2">22604_t:CDS:1</fullName>
    </submittedName>
</protein>
<proteinExistence type="predicted"/>
<gene>
    <name evidence="2" type="ORF">GMARGA_LOCUS4922</name>
</gene>
<reference evidence="2 3" key="1">
    <citation type="submission" date="2021-06" db="EMBL/GenBank/DDBJ databases">
        <authorList>
            <person name="Kallberg Y."/>
            <person name="Tangrot J."/>
            <person name="Rosling A."/>
        </authorList>
    </citation>
    <scope>NUCLEOTIDE SEQUENCE [LARGE SCALE GENOMIC DNA]</scope>
    <source>
        <strain evidence="2 3">120-4 pot B 10/14</strain>
    </source>
</reference>
<evidence type="ECO:0000313" key="3">
    <source>
        <dbReference type="Proteomes" id="UP000789901"/>
    </source>
</evidence>
<feature type="coiled-coil region" evidence="1">
    <location>
        <begin position="12"/>
        <end position="46"/>
    </location>
</feature>
<feature type="non-terminal residue" evidence="2">
    <location>
        <position position="1"/>
    </location>
</feature>
<evidence type="ECO:0000313" key="2">
    <source>
        <dbReference type="EMBL" id="CAG8558953.1"/>
    </source>
</evidence>
<dbReference type="Gene3D" id="1.20.5.340">
    <property type="match status" value="1"/>
</dbReference>
<keyword evidence="1" id="KW-0175">Coiled coil</keyword>
<comment type="caution">
    <text evidence="2">The sequence shown here is derived from an EMBL/GenBank/DDBJ whole genome shotgun (WGS) entry which is preliminary data.</text>
</comment>
<name>A0ABN7UEW6_GIGMA</name>
<organism evidence="2 3">
    <name type="scientific">Gigaspora margarita</name>
    <dbReference type="NCBI Taxonomy" id="4874"/>
    <lineage>
        <taxon>Eukaryota</taxon>
        <taxon>Fungi</taxon>
        <taxon>Fungi incertae sedis</taxon>
        <taxon>Mucoromycota</taxon>
        <taxon>Glomeromycotina</taxon>
        <taxon>Glomeromycetes</taxon>
        <taxon>Diversisporales</taxon>
        <taxon>Gigasporaceae</taxon>
        <taxon>Gigaspora</taxon>
    </lineage>
</organism>
<keyword evidence="3" id="KW-1185">Reference proteome</keyword>
<evidence type="ECO:0000256" key="1">
    <source>
        <dbReference type="SAM" id="Coils"/>
    </source>
</evidence>